<dbReference type="PaxDb" id="243274-THEMA_03850"/>
<evidence type="ECO:0000256" key="1">
    <source>
        <dbReference type="ARBA" id="ARBA00006817"/>
    </source>
</evidence>
<dbReference type="OrthoDB" id="2632836at2"/>
<dbReference type="Pfam" id="PF08327">
    <property type="entry name" value="AHSA1"/>
    <property type="match status" value="1"/>
</dbReference>
<dbReference type="EnsemblBacteria" id="AAD35278">
    <property type="protein sequence ID" value="AAD35278"/>
    <property type="gene ID" value="TM_0185"/>
</dbReference>
<name>Q9WY29_THEMA</name>
<dbReference type="KEGG" id="tmi:THEMA_03850"/>
<dbReference type="InterPro" id="IPR013538">
    <property type="entry name" value="ASHA1/2-like_C"/>
</dbReference>
<evidence type="ECO:0000313" key="3">
    <source>
        <dbReference type="EMBL" id="AAD35278.1"/>
    </source>
</evidence>
<dbReference type="SUPFAM" id="SSF55961">
    <property type="entry name" value="Bet v1-like"/>
    <property type="match status" value="1"/>
</dbReference>
<protein>
    <recommendedName>
        <fullName evidence="2">Activator of Hsp90 ATPase homologue 1/2-like C-terminal domain-containing protein</fullName>
    </recommendedName>
</protein>
<dbReference type="Proteomes" id="UP000008183">
    <property type="component" value="Chromosome"/>
</dbReference>
<dbReference type="PIR" id="D72408">
    <property type="entry name" value="D72408"/>
</dbReference>
<dbReference type="Gene3D" id="3.30.530.20">
    <property type="match status" value="1"/>
</dbReference>
<comment type="similarity">
    <text evidence="1">Belongs to the AHA1 family.</text>
</comment>
<reference evidence="3 4" key="1">
    <citation type="journal article" date="1999" name="Nature">
        <title>Evidence for lateral gene transfer between Archaea and Bacteria from genome sequence of Thermotoga maritima.</title>
        <authorList>
            <person name="Nelson K.E."/>
            <person name="Clayton R.A."/>
            <person name="Gill S.R."/>
            <person name="Gwinn M.L."/>
            <person name="Dodson R.J."/>
            <person name="Haft D.H."/>
            <person name="Hickey E.K."/>
            <person name="Peterson J.D."/>
            <person name="Nelson W.C."/>
            <person name="Ketchum K.A."/>
            <person name="McDonald L."/>
            <person name="Utterback T.R."/>
            <person name="Malek J.A."/>
            <person name="Linher K.D."/>
            <person name="Garrett M.M."/>
            <person name="Stewart A.M."/>
            <person name="Cotton M.D."/>
            <person name="Pratt M.S."/>
            <person name="Phillips C.A."/>
            <person name="Richardson D."/>
            <person name="Heidelberg J."/>
            <person name="Sutton G.G."/>
            <person name="Fleischmann R.D."/>
            <person name="White O."/>
            <person name="Salzberg S.L."/>
            <person name="Smith H.O."/>
            <person name="Venter J.C."/>
            <person name="Fraser C.M."/>
        </authorList>
    </citation>
    <scope>NUCLEOTIDE SEQUENCE [LARGE SCALE GENOMIC DNA]</scope>
    <source>
        <strain evidence="4">ATCC 43589 / DSM 3109 / JCM 10099 / NBRC 100826 / MSB8</strain>
    </source>
</reference>
<keyword evidence="4" id="KW-1185">Reference proteome</keyword>
<dbReference type="CDD" id="cd07814">
    <property type="entry name" value="SRPBCC_CalC_Aha1-like"/>
    <property type="match status" value="1"/>
</dbReference>
<dbReference type="PATRIC" id="fig|243274.18.peg.743"/>
<feature type="domain" description="Activator of Hsp90 ATPase homologue 1/2-like C-terminal" evidence="2">
    <location>
        <begin position="2"/>
        <end position="97"/>
    </location>
</feature>
<dbReference type="AlphaFoldDB" id="Q9WY29"/>
<evidence type="ECO:0000313" key="4">
    <source>
        <dbReference type="Proteomes" id="UP000008183"/>
    </source>
</evidence>
<gene>
    <name evidence="3" type="ordered locus">TM_0185</name>
</gene>
<dbReference type="EMBL" id="AE000512">
    <property type="protein sequence ID" value="AAD35278.1"/>
    <property type="molecule type" value="Genomic_DNA"/>
</dbReference>
<dbReference type="KEGG" id="tma:TM0185"/>
<dbReference type="InParanoid" id="Q9WY29"/>
<proteinExistence type="inferred from homology"/>
<dbReference type="InterPro" id="IPR023393">
    <property type="entry name" value="START-like_dom_sf"/>
</dbReference>
<evidence type="ECO:0000259" key="2">
    <source>
        <dbReference type="Pfam" id="PF08327"/>
    </source>
</evidence>
<sequence>MKMELKEGGKIFFRWFRKTFGEEVTDEGIIHRLEPPNLIEFSWNTYEDGFRSRVKMEFFPSSYNGTWVQVEDHTIVLNEEDMKIKLECAVGWGEMLTLAKIWIEYGISTLENP</sequence>
<accession>Q9WY29</accession>
<organism evidence="3 4">
    <name type="scientific">Thermotoga maritima (strain ATCC 43589 / DSM 3109 / JCM 10099 / NBRC 100826 / MSB8)</name>
    <dbReference type="NCBI Taxonomy" id="243274"/>
    <lineage>
        <taxon>Bacteria</taxon>
        <taxon>Thermotogati</taxon>
        <taxon>Thermotogota</taxon>
        <taxon>Thermotogae</taxon>
        <taxon>Thermotogales</taxon>
        <taxon>Thermotogaceae</taxon>
        <taxon>Thermotoga</taxon>
    </lineage>
</organism>